<accession>A0A7G9Z6E1</accession>
<gene>
    <name evidence="1" type="ORF">LEBEIBBM_00040</name>
</gene>
<dbReference type="EMBL" id="MT631630">
    <property type="protein sequence ID" value="QNO55825.1"/>
    <property type="molecule type" value="Genomic_DNA"/>
</dbReference>
<sequence length="115" mass="13110">MVVSYPYPFLDLRITINSFRSNIPAYIDTGFDGYLIVPEYLVIELGEPDYVSEWELGDGSIVEAQDYLGTLDIVGLEENIEVRITAIGTEFILGRSIIDRYCVLFDHGERVIIER</sequence>
<reference evidence="1" key="1">
    <citation type="submission" date="2020-06" db="EMBL/GenBank/DDBJ databases">
        <title>Unique genomic features of the anaerobic methanotrophic archaea.</title>
        <authorList>
            <person name="Chadwick G.L."/>
            <person name="Skennerton C.T."/>
            <person name="Laso-Perez R."/>
            <person name="Leu A.O."/>
            <person name="Speth D.R."/>
            <person name="Yu H."/>
            <person name="Morgan-Lang C."/>
            <person name="Hatzenpichler R."/>
            <person name="Goudeau D."/>
            <person name="Malmstrom R."/>
            <person name="Brazelton W.J."/>
            <person name="Woyke T."/>
            <person name="Hallam S.J."/>
            <person name="Tyson G.W."/>
            <person name="Wegener G."/>
            <person name="Boetius A."/>
            <person name="Orphan V."/>
        </authorList>
    </citation>
    <scope>NUCLEOTIDE SEQUENCE</scope>
</reference>
<name>A0A7G9Z6E1_9EURY</name>
<organism evidence="1">
    <name type="scientific">Candidatus Methanophaga sp. ANME-1 ERB7</name>
    <dbReference type="NCBI Taxonomy" id="2759913"/>
    <lineage>
        <taxon>Archaea</taxon>
        <taxon>Methanobacteriati</taxon>
        <taxon>Methanobacteriota</taxon>
        <taxon>Stenosarchaea group</taxon>
        <taxon>Methanomicrobia</taxon>
        <taxon>Candidatus Methanophagales</taxon>
        <taxon>Candidatus Methanophagaceae</taxon>
        <taxon>Candidatus Methanophaga</taxon>
    </lineage>
</organism>
<proteinExistence type="predicted"/>
<evidence type="ECO:0008006" key="2">
    <source>
        <dbReference type="Google" id="ProtNLM"/>
    </source>
</evidence>
<protein>
    <recommendedName>
        <fullName evidence="2">Peptidase A2 domain-containing protein</fullName>
    </recommendedName>
</protein>
<dbReference type="AlphaFoldDB" id="A0A7G9Z6E1"/>
<evidence type="ECO:0000313" key="1">
    <source>
        <dbReference type="EMBL" id="QNO55825.1"/>
    </source>
</evidence>